<evidence type="ECO:0000256" key="2">
    <source>
        <dbReference type="SAM" id="MobiDB-lite"/>
    </source>
</evidence>
<sequence>MGGNFAPRALLSEVEGLLKGESTFLNRHIEVKEEVKRELADRQPWGSNGLRDDGCLHQHCLHGDYNTENGYLDHTLALIYNGNYGKEMLKYLSNLFTWYTGTIYDYDEESIEGLFSAYLECNQWLFRGNVFEPTTTGRFITGGSTVTKIAAKDSVSVTGNYLLKLGRHQEEVQAALHRYDQSTPDVQYALVGHKHFFNSDLTVHQRRDYMASVRILSNRTSRQETWTSGQNKDGFFQEDHSLIVTPVPRRQTRQSLSILQHGHSTHTSQSSLDVLSGRHQDASTSPPGPGLRRTNCLTSQAAPASLMLRSLMLPFALYPFATPMLKVKNGVVKVEEKITQQHRPVEEDKR</sequence>
<feature type="domain" description="Polysaccharide lyase 8 N-terminal alpha-helical" evidence="4">
    <location>
        <begin position="66"/>
        <end position="153"/>
    </location>
</feature>
<dbReference type="PANTHER" id="PTHR38481:SF1">
    <property type="entry name" value="HYALURONATE LYASE"/>
    <property type="match status" value="1"/>
</dbReference>
<dbReference type="Gene3D" id="2.70.98.10">
    <property type="match status" value="1"/>
</dbReference>
<dbReference type="GO" id="GO:0005576">
    <property type="term" value="C:extracellular region"/>
    <property type="evidence" value="ECO:0007669"/>
    <property type="project" value="InterPro"/>
</dbReference>
<comment type="caution">
    <text evidence="5">The sequence shown here is derived from an EMBL/GenBank/DDBJ whole genome shotgun (WGS) entry which is preliminary data.</text>
</comment>
<evidence type="ECO:0000256" key="1">
    <source>
        <dbReference type="ARBA" id="ARBA00006699"/>
    </source>
</evidence>
<keyword evidence="6" id="KW-1185">Reference proteome</keyword>
<dbReference type="AlphaFoldDB" id="A0AAE1GN21"/>
<dbReference type="SUPFAM" id="SSF74650">
    <property type="entry name" value="Galactose mutarotase-like"/>
    <property type="match status" value="1"/>
</dbReference>
<dbReference type="InterPro" id="IPR014718">
    <property type="entry name" value="GH-type_carb-bd"/>
</dbReference>
<reference evidence="5" key="1">
    <citation type="submission" date="2023-10" db="EMBL/GenBank/DDBJ databases">
        <title>Genome assemblies of two species of porcelain crab, Petrolisthes cinctipes and Petrolisthes manimaculis (Anomura: Porcellanidae).</title>
        <authorList>
            <person name="Angst P."/>
        </authorList>
    </citation>
    <scope>NUCLEOTIDE SEQUENCE</scope>
    <source>
        <strain evidence="5">PB745_01</strain>
        <tissue evidence="5">Gill</tissue>
    </source>
</reference>
<dbReference type="InterPro" id="IPR003159">
    <property type="entry name" value="Lyase_8_central_dom"/>
</dbReference>
<organism evidence="5 6">
    <name type="scientific">Petrolisthes cinctipes</name>
    <name type="common">Flat porcelain crab</name>
    <dbReference type="NCBI Taxonomy" id="88211"/>
    <lineage>
        <taxon>Eukaryota</taxon>
        <taxon>Metazoa</taxon>
        <taxon>Ecdysozoa</taxon>
        <taxon>Arthropoda</taxon>
        <taxon>Crustacea</taxon>
        <taxon>Multicrustacea</taxon>
        <taxon>Malacostraca</taxon>
        <taxon>Eumalacostraca</taxon>
        <taxon>Eucarida</taxon>
        <taxon>Decapoda</taxon>
        <taxon>Pleocyemata</taxon>
        <taxon>Anomura</taxon>
        <taxon>Galatheoidea</taxon>
        <taxon>Porcellanidae</taxon>
        <taxon>Petrolisthes</taxon>
    </lineage>
</organism>
<feature type="compositionally biased region" description="Low complexity" evidence="2">
    <location>
        <begin position="260"/>
        <end position="271"/>
    </location>
</feature>
<dbReference type="Pfam" id="PF02278">
    <property type="entry name" value="Lyase_8"/>
    <property type="match status" value="1"/>
</dbReference>
<proteinExistence type="inferred from homology"/>
<dbReference type="Pfam" id="PF08124">
    <property type="entry name" value="Lyase_8_N"/>
    <property type="match status" value="1"/>
</dbReference>
<accession>A0AAE1GN21</accession>
<dbReference type="Proteomes" id="UP001286313">
    <property type="component" value="Unassembled WGS sequence"/>
</dbReference>
<evidence type="ECO:0000259" key="4">
    <source>
        <dbReference type="Pfam" id="PF08124"/>
    </source>
</evidence>
<gene>
    <name evidence="5" type="ORF">Pcinc_000780</name>
</gene>
<evidence type="ECO:0000259" key="3">
    <source>
        <dbReference type="Pfam" id="PF02278"/>
    </source>
</evidence>
<evidence type="ECO:0000313" key="6">
    <source>
        <dbReference type="Proteomes" id="UP001286313"/>
    </source>
</evidence>
<dbReference type="SUPFAM" id="SSF48230">
    <property type="entry name" value="Chondroitin AC/alginate lyase"/>
    <property type="match status" value="1"/>
</dbReference>
<dbReference type="EMBL" id="JAWQEG010000038">
    <property type="protein sequence ID" value="KAK3895542.1"/>
    <property type="molecule type" value="Genomic_DNA"/>
</dbReference>
<dbReference type="PANTHER" id="PTHR38481">
    <property type="entry name" value="HYALURONATE LYASE"/>
    <property type="match status" value="1"/>
</dbReference>
<dbReference type="InterPro" id="IPR038970">
    <property type="entry name" value="Lyase_8"/>
</dbReference>
<dbReference type="GO" id="GO:0016837">
    <property type="term" value="F:carbon-oxygen lyase activity, acting on polysaccharides"/>
    <property type="evidence" value="ECO:0007669"/>
    <property type="project" value="UniProtKB-ARBA"/>
</dbReference>
<dbReference type="GO" id="GO:0005975">
    <property type="term" value="P:carbohydrate metabolic process"/>
    <property type="evidence" value="ECO:0007669"/>
    <property type="project" value="InterPro"/>
</dbReference>
<feature type="domain" description="Polysaccharide lyase family 8 central" evidence="3">
    <location>
        <begin position="193"/>
        <end position="239"/>
    </location>
</feature>
<dbReference type="InterPro" id="IPR011013">
    <property type="entry name" value="Gal_mutarotase_sf_dom"/>
</dbReference>
<dbReference type="GO" id="GO:0030246">
    <property type="term" value="F:carbohydrate binding"/>
    <property type="evidence" value="ECO:0007669"/>
    <property type="project" value="InterPro"/>
</dbReference>
<name>A0AAE1GN21_PETCI</name>
<dbReference type="InterPro" id="IPR008929">
    <property type="entry name" value="Chondroitin_lyas"/>
</dbReference>
<dbReference type="Gene3D" id="1.50.10.100">
    <property type="entry name" value="Chondroitin AC/alginate lyase"/>
    <property type="match status" value="1"/>
</dbReference>
<feature type="region of interest" description="Disordered" evidence="2">
    <location>
        <begin position="259"/>
        <end position="295"/>
    </location>
</feature>
<comment type="similarity">
    <text evidence="1">Belongs to the polysaccharide lyase 8 family.</text>
</comment>
<protein>
    <submittedName>
        <fullName evidence="5">Uncharacterized protein</fullName>
    </submittedName>
</protein>
<evidence type="ECO:0000313" key="5">
    <source>
        <dbReference type="EMBL" id="KAK3895542.1"/>
    </source>
</evidence>
<dbReference type="InterPro" id="IPR012970">
    <property type="entry name" value="Lyase_8_alpha_N"/>
</dbReference>